<accession>A0ABV2BTQ6</accession>
<gene>
    <name evidence="1" type="ORF">ABVT43_09295</name>
</gene>
<comment type="caution">
    <text evidence="1">The sequence shown here is derived from an EMBL/GenBank/DDBJ whole genome shotgun (WGS) entry which is preliminary data.</text>
</comment>
<name>A0ABV2BTQ6_9GAMM</name>
<proteinExistence type="predicted"/>
<organism evidence="1 2">
    <name type="scientific">Aliikangiella maris</name>
    <dbReference type="NCBI Taxonomy" id="3162458"/>
    <lineage>
        <taxon>Bacteria</taxon>
        <taxon>Pseudomonadati</taxon>
        <taxon>Pseudomonadota</taxon>
        <taxon>Gammaproteobacteria</taxon>
        <taxon>Oceanospirillales</taxon>
        <taxon>Pleioneaceae</taxon>
        <taxon>Aliikangiella</taxon>
    </lineage>
</organism>
<reference evidence="1 2" key="1">
    <citation type="submission" date="2024-06" db="EMBL/GenBank/DDBJ databases">
        <authorList>
            <person name="Li F."/>
        </authorList>
    </citation>
    <scope>NUCLEOTIDE SEQUENCE [LARGE SCALE GENOMIC DNA]</scope>
    <source>
        <strain evidence="1 2">GXAS 311</strain>
    </source>
</reference>
<protein>
    <submittedName>
        <fullName evidence="1">Uncharacterized protein</fullName>
    </submittedName>
</protein>
<sequence>MEIGVVMNVDILVSEKLDSEKLKKLCCGLIGDNKVNVEIVGDESELVDNAINLVLKEVKGEYQVYISLYDCLGILSDISEIMLAKKICSLFKVRCLVSDDSNNPFTMWLVDENSDLFIAFLDEDKLEYDEYFVKMQSQIKKTL</sequence>
<evidence type="ECO:0000313" key="1">
    <source>
        <dbReference type="EMBL" id="MET1255318.1"/>
    </source>
</evidence>
<evidence type="ECO:0000313" key="2">
    <source>
        <dbReference type="Proteomes" id="UP001548189"/>
    </source>
</evidence>
<keyword evidence="2" id="KW-1185">Reference proteome</keyword>
<dbReference type="EMBL" id="JBEVCJ010000009">
    <property type="protein sequence ID" value="MET1255318.1"/>
    <property type="molecule type" value="Genomic_DNA"/>
</dbReference>
<dbReference type="Proteomes" id="UP001548189">
    <property type="component" value="Unassembled WGS sequence"/>
</dbReference>